<evidence type="ECO:0000256" key="7">
    <source>
        <dbReference type="ARBA" id="ARBA00047899"/>
    </source>
</evidence>
<organism evidence="11">
    <name type="scientific">Salpingoeca rosetta (strain ATCC 50818 / BSB-021)</name>
    <dbReference type="NCBI Taxonomy" id="946362"/>
    <lineage>
        <taxon>Eukaryota</taxon>
        <taxon>Choanoflagellata</taxon>
        <taxon>Craspedida</taxon>
        <taxon>Salpingoecidae</taxon>
        <taxon>Salpingoeca</taxon>
    </lineage>
</organism>
<evidence type="ECO:0000256" key="8">
    <source>
        <dbReference type="ARBA" id="ARBA00048679"/>
    </source>
</evidence>
<name>F2TZK9_SALR5</name>
<gene>
    <name evidence="10" type="ORF">PTSG_02001</name>
</gene>
<dbReference type="InterPro" id="IPR011009">
    <property type="entry name" value="Kinase-like_dom_sf"/>
</dbReference>
<evidence type="ECO:0000256" key="1">
    <source>
        <dbReference type="ARBA" id="ARBA00012513"/>
    </source>
</evidence>
<feature type="domain" description="Protein kinase" evidence="9">
    <location>
        <begin position="28"/>
        <end position="310"/>
    </location>
</feature>
<keyword evidence="5 10" id="KW-0418">Kinase</keyword>
<dbReference type="Pfam" id="PF00069">
    <property type="entry name" value="Pkinase"/>
    <property type="match status" value="1"/>
</dbReference>
<comment type="catalytic activity">
    <reaction evidence="7">
        <text>L-threonyl-[protein] + ATP = O-phospho-L-threonyl-[protein] + ADP + H(+)</text>
        <dbReference type="Rhea" id="RHEA:46608"/>
        <dbReference type="Rhea" id="RHEA-COMP:11060"/>
        <dbReference type="Rhea" id="RHEA-COMP:11605"/>
        <dbReference type="ChEBI" id="CHEBI:15378"/>
        <dbReference type="ChEBI" id="CHEBI:30013"/>
        <dbReference type="ChEBI" id="CHEBI:30616"/>
        <dbReference type="ChEBI" id="CHEBI:61977"/>
        <dbReference type="ChEBI" id="CHEBI:456216"/>
        <dbReference type="EC" id="2.7.11.1"/>
    </reaction>
</comment>
<dbReference type="PROSITE" id="PS00108">
    <property type="entry name" value="PROTEIN_KINASE_ST"/>
    <property type="match status" value="1"/>
</dbReference>
<evidence type="ECO:0000259" key="9">
    <source>
        <dbReference type="PROSITE" id="PS50011"/>
    </source>
</evidence>
<dbReference type="PANTHER" id="PTHR45998">
    <property type="entry name" value="SERINE/THREONINE-PROTEIN KINASE 16"/>
    <property type="match status" value="1"/>
</dbReference>
<evidence type="ECO:0000313" key="10">
    <source>
        <dbReference type="EMBL" id="EGD79033.1"/>
    </source>
</evidence>
<keyword evidence="11" id="KW-1185">Reference proteome</keyword>
<dbReference type="InterPro" id="IPR052239">
    <property type="entry name" value="Ser/Thr-specific_kinases"/>
</dbReference>
<dbReference type="Gene3D" id="1.10.510.10">
    <property type="entry name" value="Transferase(Phosphotransferase) domain 1"/>
    <property type="match status" value="1"/>
</dbReference>
<keyword evidence="4" id="KW-0547">Nucleotide-binding</keyword>
<evidence type="ECO:0000256" key="5">
    <source>
        <dbReference type="ARBA" id="ARBA00022777"/>
    </source>
</evidence>
<dbReference type="FunCoup" id="F2TZK9">
    <property type="interactions" value="1773"/>
</dbReference>
<dbReference type="KEGG" id="sre:PTSG_02001"/>
<proteinExistence type="predicted"/>
<dbReference type="OrthoDB" id="248923at2759"/>
<dbReference type="GO" id="GO:0004674">
    <property type="term" value="F:protein serine/threonine kinase activity"/>
    <property type="evidence" value="ECO:0007669"/>
    <property type="project" value="UniProtKB-KW"/>
</dbReference>
<keyword evidence="3" id="KW-0808">Transferase</keyword>
<reference evidence="10" key="1">
    <citation type="submission" date="2009-08" db="EMBL/GenBank/DDBJ databases">
        <title>Annotation of Salpingoeca rosetta.</title>
        <authorList>
            <consortium name="The Broad Institute Genome Sequencing Platform"/>
            <person name="Russ C."/>
            <person name="Cuomo C."/>
            <person name="Burger G."/>
            <person name="Gray M.W."/>
            <person name="Holland P.W.H."/>
            <person name="King N."/>
            <person name="Lang F.B.F."/>
            <person name="Roger A.J."/>
            <person name="Ruiz-Trillo I."/>
            <person name="Young S.K."/>
            <person name="Zeng Q."/>
            <person name="Gargeya S."/>
            <person name="Alvarado L."/>
            <person name="Berlin A."/>
            <person name="Chapman S.B."/>
            <person name="Chen Z."/>
            <person name="Freedman E."/>
            <person name="Gellesch M."/>
            <person name="Goldberg J."/>
            <person name="Griggs A."/>
            <person name="Gujja S."/>
            <person name="Heilman E."/>
            <person name="Heiman D."/>
            <person name="Howarth C."/>
            <person name="Mehta T."/>
            <person name="Neiman D."/>
            <person name="Pearson M."/>
            <person name="Roberts A."/>
            <person name="Saif S."/>
            <person name="Shea T."/>
            <person name="Shenoy N."/>
            <person name="Sisk P."/>
            <person name="Stolte C."/>
            <person name="Sykes S."/>
            <person name="White J."/>
            <person name="Yandava C."/>
            <person name="Haas B."/>
            <person name="Nusbaum C."/>
            <person name="Birren B."/>
        </authorList>
    </citation>
    <scope>NUCLEOTIDE SEQUENCE [LARGE SCALE GENOMIC DNA]</scope>
    <source>
        <strain evidence="10">ATCC 50818</strain>
    </source>
</reference>
<dbReference type="OMA" id="AMHQYKV"/>
<evidence type="ECO:0000256" key="6">
    <source>
        <dbReference type="ARBA" id="ARBA00022840"/>
    </source>
</evidence>
<dbReference type="GO" id="GO:0005524">
    <property type="term" value="F:ATP binding"/>
    <property type="evidence" value="ECO:0007669"/>
    <property type="project" value="UniProtKB-KW"/>
</dbReference>
<dbReference type="EMBL" id="GL832957">
    <property type="protein sequence ID" value="EGD79033.1"/>
    <property type="molecule type" value="Genomic_DNA"/>
</dbReference>
<evidence type="ECO:0000256" key="3">
    <source>
        <dbReference type="ARBA" id="ARBA00022679"/>
    </source>
</evidence>
<dbReference type="AlphaFoldDB" id="F2TZK9"/>
<accession>F2TZK9</accession>
<keyword evidence="2" id="KW-0723">Serine/threonine-protein kinase</keyword>
<dbReference type="InterPro" id="IPR008271">
    <property type="entry name" value="Ser/Thr_kinase_AS"/>
</dbReference>
<protein>
    <recommendedName>
        <fullName evidence="1">non-specific serine/threonine protein kinase</fullName>
        <ecNumber evidence="1">2.7.11.1</ecNumber>
    </recommendedName>
</protein>
<dbReference type="EC" id="2.7.11.1" evidence="1"/>
<evidence type="ECO:0000256" key="2">
    <source>
        <dbReference type="ARBA" id="ARBA00022527"/>
    </source>
</evidence>
<dbReference type="SUPFAM" id="SSF56112">
    <property type="entry name" value="Protein kinase-like (PK-like)"/>
    <property type="match status" value="1"/>
</dbReference>
<dbReference type="GO" id="GO:0005794">
    <property type="term" value="C:Golgi apparatus"/>
    <property type="evidence" value="ECO:0007669"/>
    <property type="project" value="TreeGrafter"/>
</dbReference>
<keyword evidence="6" id="KW-0067">ATP-binding</keyword>
<sequence length="313" mass="34612">MGQGLGVLDCLAGVVGNGQTVEVGSRRFSIRKRLATGGFSNVDLVCDVQTKDMYAMKRMLCTEKAEVQRAKAEVEYYRLFDHPNIIQVVESGVLSLRRNQGAPSQEVVCVFPLYERGTLLDYVAHVHEQGGYLPEHELLTLFKGICLALDQMHTRVEPLCHRDIKPGNVLLARDGTPVLMDFGSVEKGVIDVASRKEAIAQQDIASERTTLPFRPPELVDVPSRCTLTTAIDIWSLGCTLYSMAYLDTPFEHLNAQGASLPLAIAQGKVSFPTNDPYTQRVRDLILSMIQVDPSQRPTIAQVLERTTEALQAL</sequence>
<dbReference type="GeneID" id="16078585"/>
<dbReference type="STRING" id="946362.F2TZK9"/>
<dbReference type="InParanoid" id="F2TZK9"/>
<dbReference type="RefSeq" id="XP_004997989.1">
    <property type="nucleotide sequence ID" value="XM_004997932.1"/>
</dbReference>
<evidence type="ECO:0000256" key="4">
    <source>
        <dbReference type="ARBA" id="ARBA00022741"/>
    </source>
</evidence>
<dbReference type="InterPro" id="IPR000719">
    <property type="entry name" value="Prot_kinase_dom"/>
</dbReference>
<dbReference type="PROSITE" id="PS50011">
    <property type="entry name" value="PROTEIN_KINASE_DOM"/>
    <property type="match status" value="1"/>
</dbReference>
<comment type="catalytic activity">
    <reaction evidence="8">
        <text>L-seryl-[protein] + ATP = O-phospho-L-seryl-[protein] + ADP + H(+)</text>
        <dbReference type="Rhea" id="RHEA:17989"/>
        <dbReference type="Rhea" id="RHEA-COMP:9863"/>
        <dbReference type="Rhea" id="RHEA-COMP:11604"/>
        <dbReference type="ChEBI" id="CHEBI:15378"/>
        <dbReference type="ChEBI" id="CHEBI:29999"/>
        <dbReference type="ChEBI" id="CHEBI:30616"/>
        <dbReference type="ChEBI" id="CHEBI:83421"/>
        <dbReference type="ChEBI" id="CHEBI:456216"/>
        <dbReference type="EC" id="2.7.11.1"/>
    </reaction>
</comment>
<evidence type="ECO:0000313" key="11">
    <source>
        <dbReference type="Proteomes" id="UP000007799"/>
    </source>
</evidence>
<dbReference type="SMART" id="SM00220">
    <property type="entry name" value="S_TKc"/>
    <property type="match status" value="1"/>
</dbReference>
<dbReference type="PANTHER" id="PTHR45998:SF2">
    <property type="entry name" value="SERINE_THREONINE-PROTEIN KINASE 16"/>
    <property type="match status" value="1"/>
</dbReference>
<dbReference type="eggNOG" id="KOG2345">
    <property type="taxonomic scope" value="Eukaryota"/>
</dbReference>
<dbReference type="Proteomes" id="UP000007799">
    <property type="component" value="Unassembled WGS sequence"/>
</dbReference>